<dbReference type="EMBL" id="BEXT01000001">
    <property type="protein sequence ID" value="GBC60898.1"/>
    <property type="molecule type" value="Genomic_DNA"/>
</dbReference>
<dbReference type="PANTHER" id="PTHR22617:SF41">
    <property type="entry name" value="CHEMOTAXIS SIGNAL TRANSDUCTION SYSTEM ADAPTOR PROTEIN CHEW"/>
    <property type="match status" value="1"/>
</dbReference>
<keyword evidence="3" id="KW-1185">Reference proteome</keyword>
<dbReference type="Gene3D" id="2.40.50.180">
    <property type="entry name" value="CheA-289, Domain 4"/>
    <property type="match status" value="1"/>
</dbReference>
<dbReference type="SMART" id="SM00260">
    <property type="entry name" value="CheW"/>
    <property type="match status" value="1"/>
</dbReference>
<dbReference type="Pfam" id="PF01584">
    <property type="entry name" value="CheW"/>
    <property type="match status" value="1"/>
</dbReference>
<dbReference type="Proteomes" id="UP000288096">
    <property type="component" value="Unassembled WGS sequence"/>
</dbReference>
<dbReference type="PANTHER" id="PTHR22617">
    <property type="entry name" value="CHEMOTAXIS SENSOR HISTIDINE KINASE-RELATED"/>
    <property type="match status" value="1"/>
</dbReference>
<dbReference type="GO" id="GO:0006935">
    <property type="term" value="P:chemotaxis"/>
    <property type="evidence" value="ECO:0007669"/>
    <property type="project" value="InterPro"/>
</dbReference>
<sequence>MKEQKNDRVEEADSASASQYLTFKLGDEVFALDVAQVREVLDLIPITKVPGTPDFMRGVINVRGSVVPVMDLRFKFGLSDIKETLDTRIIVMEITLEDEITVLGTLADSVDEVLDIEADQIEPPPRIGMRWKTEFIRGIGKRDDQFIIILDIDRVFSTDELMLAESVEAVPETDTDEGAAE</sequence>
<organism evidence="2 3">
    <name type="scientific">Desulfonema ishimotonii</name>
    <dbReference type="NCBI Taxonomy" id="45657"/>
    <lineage>
        <taxon>Bacteria</taxon>
        <taxon>Pseudomonadati</taxon>
        <taxon>Thermodesulfobacteriota</taxon>
        <taxon>Desulfobacteria</taxon>
        <taxon>Desulfobacterales</taxon>
        <taxon>Desulfococcaceae</taxon>
        <taxon>Desulfonema</taxon>
    </lineage>
</organism>
<dbReference type="RefSeq" id="WP_124328249.1">
    <property type="nucleotide sequence ID" value="NZ_BEXT01000001.1"/>
</dbReference>
<dbReference type="InterPro" id="IPR039315">
    <property type="entry name" value="CheW"/>
</dbReference>
<reference evidence="3" key="2">
    <citation type="submission" date="2019-01" db="EMBL/GenBank/DDBJ databases">
        <title>Genome sequence of Desulfonema ishimotonii strain Tokyo 01.</title>
        <authorList>
            <person name="Fukui M."/>
        </authorList>
    </citation>
    <scope>NUCLEOTIDE SEQUENCE [LARGE SCALE GENOMIC DNA]</scope>
    <source>
        <strain evidence="3">Tokyo 01</strain>
    </source>
</reference>
<comment type="caution">
    <text evidence="2">The sequence shown here is derived from an EMBL/GenBank/DDBJ whole genome shotgun (WGS) entry which is preliminary data.</text>
</comment>
<dbReference type="GO" id="GO:0005829">
    <property type="term" value="C:cytosol"/>
    <property type="evidence" value="ECO:0007669"/>
    <property type="project" value="TreeGrafter"/>
</dbReference>
<gene>
    <name evidence="2" type="ORF">DENIS_1858</name>
</gene>
<dbReference type="CDD" id="cd00732">
    <property type="entry name" value="CheW"/>
    <property type="match status" value="1"/>
</dbReference>
<evidence type="ECO:0000259" key="1">
    <source>
        <dbReference type="PROSITE" id="PS50851"/>
    </source>
</evidence>
<dbReference type="InterPro" id="IPR002545">
    <property type="entry name" value="CheW-lke_dom"/>
</dbReference>
<feature type="domain" description="CheW-like" evidence="1">
    <location>
        <begin position="17"/>
        <end position="161"/>
    </location>
</feature>
<dbReference type="SUPFAM" id="SSF50341">
    <property type="entry name" value="CheW-like"/>
    <property type="match status" value="1"/>
</dbReference>
<dbReference type="AlphaFoldDB" id="A0A401FVB8"/>
<dbReference type="OrthoDB" id="9790406at2"/>
<reference evidence="3" key="1">
    <citation type="submission" date="2017-11" db="EMBL/GenBank/DDBJ databases">
        <authorList>
            <person name="Watanabe M."/>
            <person name="Kojima H."/>
        </authorList>
    </citation>
    <scope>NUCLEOTIDE SEQUENCE [LARGE SCALE GENOMIC DNA]</scope>
    <source>
        <strain evidence="3">Tokyo 01</strain>
    </source>
</reference>
<dbReference type="PROSITE" id="PS50851">
    <property type="entry name" value="CHEW"/>
    <property type="match status" value="1"/>
</dbReference>
<evidence type="ECO:0000313" key="3">
    <source>
        <dbReference type="Proteomes" id="UP000288096"/>
    </source>
</evidence>
<evidence type="ECO:0000313" key="2">
    <source>
        <dbReference type="EMBL" id="GBC60898.1"/>
    </source>
</evidence>
<proteinExistence type="predicted"/>
<dbReference type="InterPro" id="IPR036061">
    <property type="entry name" value="CheW-like_dom_sf"/>
</dbReference>
<protein>
    <submittedName>
        <fullName evidence="2">Chemotaxis protein CheW</fullName>
    </submittedName>
</protein>
<dbReference type="GO" id="GO:0007165">
    <property type="term" value="P:signal transduction"/>
    <property type="evidence" value="ECO:0007669"/>
    <property type="project" value="InterPro"/>
</dbReference>
<accession>A0A401FVB8</accession>
<name>A0A401FVB8_9BACT</name>
<dbReference type="Gene3D" id="2.30.30.40">
    <property type="entry name" value="SH3 Domains"/>
    <property type="match status" value="1"/>
</dbReference>